<feature type="compositionally biased region" description="Low complexity" evidence="4">
    <location>
        <begin position="295"/>
        <end position="311"/>
    </location>
</feature>
<dbReference type="PANTHER" id="PTHR43343">
    <property type="entry name" value="PEPTIDASE S12"/>
    <property type="match status" value="1"/>
</dbReference>
<evidence type="ECO:0000256" key="2">
    <source>
        <dbReference type="ARBA" id="ARBA00022670"/>
    </source>
</evidence>
<keyword evidence="3" id="KW-0378">Hydrolase</keyword>
<dbReference type="InterPro" id="IPR009003">
    <property type="entry name" value="Peptidase_S1_PA"/>
</dbReference>
<dbReference type="Pfam" id="PF13365">
    <property type="entry name" value="Trypsin_2"/>
    <property type="match status" value="1"/>
</dbReference>
<dbReference type="EMBL" id="VUMO01000006">
    <property type="protein sequence ID" value="MSS19932.1"/>
    <property type="molecule type" value="Genomic_DNA"/>
</dbReference>
<name>A0A7X2NG53_9FIRM</name>
<organism evidence="6 7">
    <name type="scientific">Pseudoramibacter porci</name>
    <dbReference type="NCBI Taxonomy" id="2606631"/>
    <lineage>
        <taxon>Bacteria</taxon>
        <taxon>Bacillati</taxon>
        <taxon>Bacillota</taxon>
        <taxon>Clostridia</taxon>
        <taxon>Eubacteriales</taxon>
        <taxon>Eubacteriaceae</taxon>
        <taxon>Pseudoramibacter</taxon>
    </lineage>
</organism>
<evidence type="ECO:0000256" key="3">
    <source>
        <dbReference type="ARBA" id="ARBA00022801"/>
    </source>
</evidence>
<evidence type="ECO:0000313" key="7">
    <source>
        <dbReference type="Proteomes" id="UP000461754"/>
    </source>
</evidence>
<keyword evidence="5" id="KW-1133">Transmembrane helix</keyword>
<reference evidence="6 7" key="1">
    <citation type="submission" date="2019-08" db="EMBL/GenBank/DDBJ databases">
        <title>In-depth cultivation of the pig gut microbiome towards novel bacterial diversity and tailored functional studies.</title>
        <authorList>
            <person name="Wylensek D."/>
            <person name="Hitch T.C.A."/>
            <person name="Clavel T."/>
        </authorList>
    </citation>
    <scope>NUCLEOTIDE SEQUENCE [LARGE SCALE GENOMIC DNA]</scope>
    <source>
        <strain evidence="6 7">RF-744-FAT-4</strain>
    </source>
</reference>
<evidence type="ECO:0000256" key="4">
    <source>
        <dbReference type="SAM" id="MobiDB-lite"/>
    </source>
</evidence>
<evidence type="ECO:0000256" key="5">
    <source>
        <dbReference type="SAM" id="Phobius"/>
    </source>
</evidence>
<dbReference type="InterPro" id="IPR051201">
    <property type="entry name" value="Chloro_Bact_Ser_Proteases"/>
</dbReference>
<dbReference type="GO" id="GO:0004252">
    <property type="term" value="F:serine-type endopeptidase activity"/>
    <property type="evidence" value="ECO:0007669"/>
    <property type="project" value="InterPro"/>
</dbReference>
<proteinExistence type="inferred from homology"/>
<dbReference type="SUPFAM" id="SSF50494">
    <property type="entry name" value="Trypsin-like serine proteases"/>
    <property type="match status" value="1"/>
</dbReference>
<dbReference type="Gene3D" id="2.40.10.10">
    <property type="entry name" value="Trypsin-like serine proteases"/>
    <property type="match status" value="2"/>
</dbReference>
<protein>
    <submittedName>
        <fullName evidence="6">Trypsin-like serine protease</fullName>
    </submittedName>
</protein>
<accession>A0A7X2NG53</accession>
<sequence length="337" mass="35601">MNDQNYYNNNQNNDYDYQYDFSNSPNNIKPKPKRSFKPKLLVLICLIVGFLGGLGGNYLYQAISSNQNSSFVYKAASHVTTTSTSSSESELTTEEIAKKASPSVVSITTESKTTSAFYGDYVTQGAGSGVIISSDGYIVTCEHVVSDASTIKVTTSDNKSYNATVIGTDASSDIALIKINASNLTAAVIGDSNKLTTGEKAVAIGNPLGTLSGTVTEGIVSATARDITIDGRKMSLVQTSAQVSPGNSGGGLFNKYGELIGIVESKSSSDTNAEGLGFAVPSNKAISVANTLKKNQSNNSSSENTSSLDNNQQNEEDRNSNSGNSRNSLYNFFNSIF</sequence>
<keyword evidence="5" id="KW-0812">Transmembrane</keyword>
<dbReference type="RefSeq" id="WP_154576310.1">
    <property type="nucleotide sequence ID" value="NZ_VUMO01000006.1"/>
</dbReference>
<feature type="region of interest" description="Disordered" evidence="4">
    <location>
        <begin position="294"/>
        <end position="326"/>
    </location>
</feature>
<feature type="transmembrane region" description="Helical" evidence="5">
    <location>
        <begin position="40"/>
        <end position="60"/>
    </location>
</feature>
<keyword evidence="7" id="KW-1185">Reference proteome</keyword>
<evidence type="ECO:0000256" key="1">
    <source>
        <dbReference type="ARBA" id="ARBA00010541"/>
    </source>
</evidence>
<dbReference type="Proteomes" id="UP000461754">
    <property type="component" value="Unassembled WGS sequence"/>
</dbReference>
<dbReference type="PANTHER" id="PTHR43343:SF3">
    <property type="entry name" value="PROTEASE DO-LIKE 8, CHLOROPLASTIC"/>
    <property type="match status" value="1"/>
</dbReference>
<dbReference type="InterPro" id="IPR043504">
    <property type="entry name" value="Peptidase_S1_PA_chymotrypsin"/>
</dbReference>
<evidence type="ECO:0000313" key="6">
    <source>
        <dbReference type="EMBL" id="MSS19932.1"/>
    </source>
</evidence>
<dbReference type="GO" id="GO:0006508">
    <property type="term" value="P:proteolysis"/>
    <property type="evidence" value="ECO:0007669"/>
    <property type="project" value="UniProtKB-KW"/>
</dbReference>
<dbReference type="PRINTS" id="PR00834">
    <property type="entry name" value="PROTEASES2C"/>
</dbReference>
<comment type="similarity">
    <text evidence="1">Belongs to the peptidase S1C family.</text>
</comment>
<comment type="caution">
    <text evidence="6">The sequence shown here is derived from an EMBL/GenBank/DDBJ whole genome shotgun (WGS) entry which is preliminary data.</text>
</comment>
<gene>
    <name evidence="6" type="ORF">FYJ52_05920</name>
</gene>
<dbReference type="InterPro" id="IPR001940">
    <property type="entry name" value="Peptidase_S1C"/>
</dbReference>
<keyword evidence="5" id="KW-0472">Membrane</keyword>
<dbReference type="AlphaFoldDB" id="A0A7X2NG53"/>
<keyword evidence="2 6" id="KW-0645">Protease</keyword>